<gene>
    <name evidence="1" type="ORF">ACHAW5_007174</name>
</gene>
<organism evidence="1 2">
    <name type="scientific">Stephanodiscus triporus</name>
    <dbReference type="NCBI Taxonomy" id="2934178"/>
    <lineage>
        <taxon>Eukaryota</taxon>
        <taxon>Sar</taxon>
        <taxon>Stramenopiles</taxon>
        <taxon>Ochrophyta</taxon>
        <taxon>Bacillariophyta</taxon>
        <taxon>Coscinodiscophyceae</taxon>
        <taxon>Thalassiosirophycidae</taxon>
        <taxon>Stephanodiscales</taxon>
        <taxon>Stephanodiscaceae</taxon>
        <taxon>Stephanodiscus</taxon>
    </lineage>
</organism>
<proteinExistence type="predicted"/>
<sequence length="15" mass="1668">MMSNIAGILSTKTWD</sequence>
<protein>
    <submittedName>
        <fullName evidence="1">Uncharacterized protein</fullName>
    </submittedName>
</protein>
<evidence type="ECO:0000313" key="1">
    <source>
        <dbReference type="EMBL" id="KAL3781320.1"/>
    </source>
</evidence>
<reference evidence="1 2" key="1">
    <citation type="submission" date="2024-10" db="EMBL/GenBank/DDBJ databases">
        <title>Updated reference genomes for cyclostephanoid diatoms.</title>
        <authorList>
            <person name="Roberts W.R."/>
            <person name="Alverson A.J."/>
        </authorList>
    </citation>
    <scope>NUCLEOTIDE SEQUENCE [LARGE SCALE GENOMIC DNA]</scope>
    <source>
        <strain evidence="1 2">AJA276-08</strain>
    </source>
</reference>
<keyword evidence="2" id="KW-1185">Reference proteome</keyword>
<name>A0ABD3P4A7_9STRA</name>
<dbReference type="Proteomes" id="UP001530315">
    <property type="component" value="Unassembled WGS sequence"/>
</dbReference>
<dbReference type="EMBL" id="JALLAZ020001072">
    <property type="protein sequence ID" value="KAL3781320.1"/>
    <property type="molecule type" value="Genomic_DNA"/>
</dbReference>
<evidence type="ECO:0000313" key="2">
    <source>
        <dbReference type="Proteomes" id="UP001530315"/>
    </source>
</evidence>
<accession>A0ABD3P4A7</accession>
<comment type="caution">
    <text evidence="1">The sequence shown here is derived from an EMBL/GenBank/DDBJ whole genome shotgun (WGS) entry which is preliminary data.</text>
</comment>